<evidence type="ECO:0000256" key="1">
    <source>
        <dbReference type="SAM" id="MobiDB-lite"/>
    </source>
</evidence>
<dbReference type="EMBL" id="CP003746">
    <property type="protein sequence ID" value="AGN11363.1"/>
    <property type="molecule type" value="Genomic_DNA"/>
</dbReference>
<feature type="region of interest" description="Disordered" evidence="1">
    <location>
        <begin position="1"/>
        <end position="36"/>
    </location>
</feature>
<dbReference type="AlphaFoldDB" id="R9S694"/>
<accession>R9S694</accession>
<reference evidence="2 3" key="1">
    <citation type="journal article" date="2013" name="Genome Announc.">
        <title>Complete genome sequence of Simiduia agarivorans SA1(T), a marine bacterium able to degrade a variety of polysaccharides.</title>
        <authorList>
            <person name="Lin S.Y."/>
            <person name="Shieh W.Y."/>
            <person name="Chen J.S."/>
            <person name="Tang S.L."/>
        </authorList>
    </citation>
    <scope>NUCLEOTIDE SEQUENCE [LARGE SCALE GENOMIC DNA]</scope>
    <source>
        <strain evidence="3">DSM 21679 / JCM 13881 / BCRC 17597 / SA1</strain>
    </source>
</reference>
<dbReference type="Proteomes" id="UP000000466">
    <property type="component" value="Chromosome"/>
</dbReference>
<name>R9S694_SIMAS</name>
<feature type="compositionally biased region" description="Low complexity" evidence="1">
    <location>
        <begin position="22"/>
        <end position="36"/>
    </location>
</feature>
<evidence type="ECO:0000313" key="2">
    <source>
        <dbReference type="EMBL" id="AGN11363.1"/>
    </source>
</evidence>
<dbReference type="STRING" id="1117647.M5M_14072"/>
<dbReference type="KEGG" id="saga:M5M_14072"/>
<dbReference type="HOGENOM" id="CLU_3358505_0_0_6"/>
<protein>
    <submittedName>
        <fullName evidence="2">Uncharacterized protein</fullName>
    </submittedName>
</protein>
<organism evidence="2 3">
    <name type="scientific">Simiduia agarivorans (strain DSM 21679 / JCM 13881 / BCRC 17597 / SA1)</name>
    <dbReference type="NCBI Taxonomy" id="1117647"/>
    <lineage>
        <taxon>Bacteria</taxon>
        <taxon>Pseudomonadati</taxon>
        <taxon>Pseudomonadota</taxon>
        <taxon>Gammaproteobacteria</taxon>
        <taxon>Cellvibrionales</taxon>
        <taxon>Cellvibrionaceae</taxon>
        <taxon>Simiduia</taxon>
    </lineage>
</organism>
<evidence type="ECO:0000313" key="3">
    <source>
        <dbReference type="Proteomes" id="UP000000466"/>
    </source>
</evidence>
<sequence length="36" mass="3603">MAKTEKPATSKVPTKPAAKNTAGKVAAPAKPAGKKK</sequence>
<gene>
    <name evidence="2" type="ordered locus">M5M_14072</name>
</gene>
<proteinExistence type="predicted"/>
<keyword evidence="3" id="KW-1185">Reference proteome</keyword>